<keyword evidence="3" id="KW-1185">Reference proteome</keyword>
<dbReference type="Gene3D" id="3.30.710.10">
    <property type="entry name" value="Potassium Channel Kv1.1, Chain A"/>
    <property type="match status" value="1"/>
</dbReference>
<comment type="caution">
    <text evidence="2">The sequence shown here is derived from an EMBL/GenBank/DDBJ whole genome shotgun (WGS) entry which is preliminary data.</text>
</comment>
<reference evidence="2" key="1">
    <citation type="submission" date="2023-08" db="EMBL/GenBank/DDBJ databases">
        <authorList>
            <person name="Chen Y."/>
            <person name="Shah S."/>
            <person name="Dougan E. K."/>
            <person name="Thang M."/>
            <person name="Chan C."/>
        </authorList>
    </citation>
    <scope>NUCLEOTIDE SEQUENCE</scope>
</reference>
<feature type="transmembrane region" description="Helical" evidence="1">
    <location>
        <begin position="366"/>
        <end position="387"/>
    </location>
</feature>
<dbReference type="AlphaFoldDB" id="A0AA36NKB2"/>
<name>A0AA36NKB2_9DINO</name>
<accession>A0AA36NKB2</accession>
<gene>
    <name evidence="2" type="ORF">EVOR1521_LOCUS27858</name>
</gene>
<proteinExistence type="predicted"/>
<keyword evidence="1" id="KW-0812">Transmembrane</keyword>
<dbReference type="EMBL" id="CAUJNA010003598">
    <property type="protein sequence ID" value="CAJ1405713.1"/>
    <property type="molecule type" value="Genomic_DNA"/>
</dbReference>
<dbReference type="InterPro" id="IPR011333">
    <property type="entry name" value="SKP1/BTB/POZ_sf"/>
</dbReference>
<keyword evidence="1" id="KW-1133">Transmembrane helix</keyword>
<evidence type="ECO:0000256" key="1">
    <source>
        <dbReference type="SAM" id="Phobius"/>
    </source>
</evidence>
<sequence length="391" mass="42801">MWRAPVGQELVERVPVLRDAGAFREARRIFREEYGGLKALKAELAFAGFVDSERLTTTTKPFNLFARIAAGEMQQPGMEQEQAALKDFGAAFCVCKNKPENDAQWDSEDPEWVGKASMSARHRFLTTRDLRWTFFNALTLGMTEEEGEEVPSLAEAIQLLEDLKAAALTYVANVRGWSPKLGLYFHVFGHNSVNSLHLHVVDMAQCGPTFQKLKYKNCSLNAVLKVLQEELALASEPRKSPMLPAVASRAQTEAERFGRVPEAVELNVGGELLTVSWALLLHLPVTSALRQAAEGKPREGEALAPAQDRQGRVFLDLPGHLARAVLDLWRLRCLRGGSEPRIPCANEDQRLIAEVLGVPVEPPARVLGPGGVALLAAGVGAACAVVLRRGV</sequence>
<protein>
    <submittedName>
        <fullName evidence="2">Uncharacterized protein</fullName>
    </submittedName>
</protein>
<organism evidence="2 3">
    <name type="scientific">Effrenium voratum</name>
    <dbReference type="NCBI Taxonomy" id="2562239"/>
    <lineage>
        <taxon>Eukaryota</taxon>
        <taxon>Sar</taxon>
        <taxon>Alveolata</taxon>
        <taxon>Dinophyceae</taxon>
        <taxon>Suessiales</taxon>
        <taxon>Symbiodiniaceae</taxon>
        <taxon>Effrenium</taxon>
    </lineage>
</organism>
<evidence type="ECO:0000313" key="2">
    <source>
        <dbReference type="EMBL" id="CAJ1405713.1"/>
    </source>
</evidence>
<keyword evidence="1" id="KW-0472">Membrane</keyword>
<evidence type="ECO:0000313" key="3">
    <source>
        <dbReference type="Proteomes" id="UP001178507"/>
    </source>
</evidence>
<dbReference type="Proteomes" id="UP001178507">
    <property type="component" value="Unassembled WGS sequence"/>
</dbReference>